<evidence type="ECO:0000256" key="4">
    <source>
        <dbReference type="ARBA" id="ARBA00022692"/>
    </source>
</evidence>
<dbReference type="Pfam" id="PF13440">
    <property type="entry name" value="Polysacc_synt_3"/>
    <property type="match status" value="1"/>
</dbReference>
<reference evidence="8" key="1">
    <citation type="journal article" date="2014" name="Front. Microbiol.">
        <title>High frequency of phylogenetically diverse reductive dehalogenase-homologous genes in deep subseafloor sedimentary metagenomes.</title>
        <authorList>
            <person name="Kawai M."/>
            <person name="Futagami T."/>
            <person name="Toyoda A."/>
            <person name="Takaki Y."/>
            <person name="Nishi S."/>
            <person name="Hori S."/>
            <person name="Arai W."/>
            <person name="Tsubouchi T."/>
            <person name="Morono Y."/>
            <person name="Uchiyama I."/>
            <person name="Ito T."/>
            <person name="Fujiyama A."/>
            <person name="Inagaki F."/>
            <person name="Takami H."/>
        </authorList>
    </citation>
    <scope>NUCLEOTIDE SEQUENCE</scope>
    <source>
        <strain evidence="8">Expedition CK06-06</strain>
    </source>
</reference>
<dbReference type="PANTHER" id="PTHR30250:SF10">
    <property type="entry name" value="LIPOPOLYSACCHARIDE BIOSYNTHESIS PROTEIN WZXC"/>
    <property type="match status" value="1"/>
</dbReference>
<evidence type="ECO:0000256" key="7">
    <source>
        <dbReference type="SAM" id="Phobius"/>
    </source>
</evidence>
<evidence type="ECO:0000256" key="5">
    <source>
        <dbReference type="ARBA" id="ARBA00022989"/>
    </source>
</evidence>
<feature type="transmembrane region" description="Helical" evidence="7">
    <location>
        <begin position="138"/>
        <end position="157"/>
    </location>
</feature>
<comment type="subcellular location">
    <subcellularLocation>
        <location evidence="1">Cell membrane</location>
        <topology evidence="1">Multi-pass membrane protein</topology>
    </subcellularLocation>
</comment>
<feature type="non-terminal residue" evidence="8">
    <location>
        <position position="1"/>
    </location>
</feature>
<keyword evidence="6 7" id="KW-0472">Membrane</keyword>
<evidence type="ECO:0000256" key="3">
    <source>
        <dbReference type="ARBA" id="ARBA00022475"/>
    </source>
</evidence>
<keyword evidence="5 7" id="KW-1133">Transmembrane helix</keyword>
<dbReference type="PANTHER" id="PTHR30250">
    <property type="entry name" value="PST FAMILY PREDICTED COLANIC ACID TRANSPORTER"/>
    <property type="match status" value="1"/>
</dbReference>
<feature type="non-terminal residue" evidence="8">
    <location>
        <position position="258"/>
    </location>
</feature>
<accession>X1V3I1</accession>
<dbReference type="EMBL" id="BARW01026886">
    <property type="protein sequence ID" value="GAJ10357.1"/>
    <property type="molecule type" value="Genomic_DNA"/>
</dbReference>
<comment type="similarity">
    <text evidence="2">Belongs to the polysaccharide synthase family.</text>
</comment>
<dbReference type="GO" id="GO:0005886">
    <property type="term" value="C:plasma membrane"/>
    <property type="evidence" value="ECO:0007669"/>
    <property type="project" value="UniProtKB-SubCell"/>
</dbReference>
<comment type="caution">
    <text evidence="8">The sequence shown here is derived from an EMBL/GenBank/DDBJ whole genome shotgun (WGS) entry which is preliminary data.</text>
</comment>
<protein>
    <submittedName>
        <fullName evidence="8">Uncharacterized protein</fullName>
    </submittedName>
</protein>
<feature type="transmembrane region" description="Helical" evidence="7">
    <location>
        <begin position="103"/>
        <end position="131"/>
    </location>
</feature>
<feature type="transmembrane region" description="Helical" evidence="7">
    <location>
        <begin position="72"/>
        <end position="91"/>
    </location>
</feature>
<dbReference type="InterPro" id="IPR050833">
    <property type="entry name" value="Poly_Biosynth_Transport"/>
</dbReference>
<evidence type="ECO:0000313" key="8">
    <source>
        <dbReference type="EMBL" id="GAJ10357.1"/>
    </source>
</evidence>
<evidence type="ECO:0000256" key="1">
    <source>
        <dbReference type="ARBA" id="ARBA00004651"/>
    </source>
</evidence>
<organism evidence="8">
    <name type="scientific">marine sediment metagenome</name>
    <dbReference type="NCBI Taxonomy" id="412755"/>
    <lineage>
        <taxon>unclassified sequences</taxon>
        <taxon>metagenomes</taxon>
        <taxon>ecological metagenomes</taxon>
    </lineage>
</organism>
<feature type="transmembrane region" description="Helical" evidence="7">
    <location>
        <begin position="230"/>
        <end position="248"/>
    </location>
</feature>
<evidence type="ECO:0000256" key="6">
    <source>
        <dbReference type="ARBA" id="ARBA00023136"/>
    </source>
</evidence>
<feature type="transmembrane region" description="Helical" evidence="7">
    <location>
        <begin position="163"/>
        <end position="184"/>
    </location>
</feature>
<evidence type="ECO:0000256" key="2">
    <source>
        <dbReference type="ARBA" id="ARBA00007430"/>
    </source>
</evidence>
<dbReference type="AlphaFoldDB" id="X1V3I1"/>
<name>X1V3I1_9ZZZZ</name>
<sequence>GSSILIFLITQGDDIFVGKLLGVAMLGFYQMAYRISNIPATEITHVISQVTFPAYSKLQDNLPKLREAYLKVLQFTAFLSFPIAGLIFVLAPDFTRIFLGEKWMPMVLAVQALAAWGLIRSIGATTGSVFFSVGRPKILTKIQCVHLVLLAILIYPLSIRWEIFGTSLAVIFATLIPVLVAFYMVAKVIKCKTWNFCKMIVLPFINTAIMISLIFILKTRWSNTVGMLEIFLFIVLGVVSYLGIAYLLDKFSSYRMQN</sequence>
<keyword evidence="4 7" id="KW-0812">Transmembrane</keyword>
<keyword evidence="3" id="KW-1003">Cell membrane</keyword>
<gene>
    <name evidence="8" type="ORF">S12H4_43751</name>
</gene>
<proteinExistence type="inferred from homology"/>
<feature type="transmembrane region" description="Helical" evidence="7">
    <location>
        <begin position="196"/>
        <end position="218"/>
    </location>
</feature>